<name>A0A9N9EET6_9GLOM</name>
<reference evidence="2" key="1">
    <citation type="submission" date="2021-06" db="EMBL/GenBank/DDBJ databases">
        <authorList>
            <person name="Kallberg Y."/>
            <person name="Tangrot J."/>
            <person name="Rosling A."/>
        </authorList>
    </citation>
    <scope>NUCLEOTIDE SEQUENCE</scope>
    <source>
        <strain evidence="2">FL130A</strain>
    </source>
</reference>
<dbReference type="PANTHER" id="PTHR12354">
    <property type="entry name" value="INTERFERON-RELATED DEVELOPMENTAL REGULATOR"/>
    <property type="match status" value="1"/>
</dbReference>
<organism evidence="2 3">
    <name type="scientific">Ambispora leptoticha</name>
    <dbReference type="NCBI Taxonomy" id="144679"/>
    <lineage>
        <taxon>Eukaryota</taxon>
        <taxon>Fungi</taxon>
        <taxon>Fungi incertae sedis</taxon>
        <taxon>Mucoromycota</taxon>
        <taxon>Glomeromycotina</taxon>
        <taxon>Glomeromycetes</taxon>
        <taxon>Archaeosporales</taxon>
        <taxon>Ambisporaceae</taxon>
        <taxon>Ambispora</taxon>
    </lineage>
</organism>
<gene>
    <name evidence="2" type="ORF">ALEPTO_LOCUS10726</name>
</gene>
<accession>A0A9N9EET6</accession>
<dbReference type="InterPro" id="IPR007701">
    <property type="entry name" value="Interferon-rel_develop_reg_N"/>
</dbReference>
<sequence length="189" mass="21674">RVASGENIALMFDILGIGRKYSSSREYEDLDNVDFHQIDQLVTLLNTLATDSNRRRNKAERKVQRSAFRDILKTVEEGVGIEEKLKIQKQTLFFDTWPKVIQLNAFRYALAEGFYRHIEQNTLLQSIFEYVPSASVKGSRPGSAMSFHSSDVDMSLLSSTLSKQKALKEKSKFLKNRKLNKRGDFFEVG</sequence>
<proteinExistence type="predicted"/>
<dbReference type="PANTHER" id="PTHR12354:SF1">
    <property type="entry name" value="INTERFERON-RELATED DEVELOPMENTAL REGULATOR 1"/>
    <property type="match status" value="1"/>
</dbReference>
<evidence type="ECO:0000259" key="1">
    <source>
        <dbReference type="Pfam" id="PF05004"/>
    </source>
</evidence>
<dbReference type="OrthoDB" id="18978at2759"/>
<dbReference type="AlphaFoldDB" id="A0A9N9EET6"/>
<dbReference type="Pfam" id="PF05004">
    <property type="entry name" value="IFRD"/>
    <property type="match status" value="1"/>
</dbReference>
<protein>
    <submittedName>
        <fullName evidence="2">7817_t:CDS:1</fullName>
    </submittedName>
</protein>
<feature type="domain" description="Interferon-related developmental regulator N-terminal" evidence="1">
    <location>
        <begin position="1"/>
        <end position="76"/>
    </location>
</feature>
<keyword evidence="3" id="KW-1185">Reference proteome</keyword>
<feature type="non-terminal residue" evidence="2">
    <location>
        <position position="1"/>
    </location>
</feature>
<dbReference type="Proteomes" id="UP000789508">
    <property type="component" value="Unassembled WGS sequence"/>
</dbReference>
<dbReference type="EMBL" id="CAJVPS010013187">
    <property type="protein sequence ID" value="CAG8675645.1"/>
    <property type="molecule type" value="Genomic_DNA"/>
</dbReference>
<evidence type="ECO:0000313" key="3">
    <source>
        <dbReference type="Proteomes" id="UP000789508"/>
    </source>
</evidence>
<comment type="caution">
    <text evidence="2">The sequence shown here is derived from an EMBL/GenBank/DDBJ whole genome shotgun (WGS) entry which is preliminary data.</text>
</comment>
<dbReference type="InterPro" id="IPR039777">
    <property type="entry name" value="IFRD"/>
</dbReference>
<evidence type="ECO:0000313" key="2">
    <source>
        <dbReference type="EMBL" id="CAG8675645.1"/>
    </source>
</evidence>